<evidence type="ECO:0000313" key="3">
    <source>
        <dbReference type="Proteomes" id="UP000031549"/>
    </source>
</evidence>
<keyword evidence="1" id="KW-0732">Signal</keyword>
<keyword evidence="3" id="KW-1185">Reference proteome</keyword>
<accession>A0A846HJ06</accession>
<feature type="chain" id="PRO_5032459802" evidence="1">
    <location>
        <begin position="30"/>
        <end position="204"/>
    </location>
</feature>
<dbReference type="AlphaFoldDB" id="A0A846HJ06"/>
<reference evidence="2 3" key="1">
    <citation type="journal article" date="2015" name="Genome Announc.">
        <title>Draft Genome Sequence of Cyanobacterium Hassallia byssoidea Strain VB512170, Isolated from Monuments in India.</title>
        <authorList>
            <person name="Singh D."/>
            <person name="Chandrababunaidu M.M."/>
            <person name="Panda A."/>
            <person name="Sen D."/>
            <person name="Bhattacharyya S."/>
            <person name="Adhikary S.P."/>
            <person name="Tripathy S."/>
        </authorList>
    </citation>
    <scope>NUCLEOTIDE SEQUENCE [LARGE SCALE GENOMIC DNA]</scope>
    <source>
        <strain evidence="2 3">VB512170</strain>
    </source>
</reference>
<comment type="caution">
    <text evidence="2">The sequence shown here is derived from an EMBL/GenBank/DDBJ whole genome shotgun (WGS) entry which is preliminary data.</text>
</comment>
<dbReference type="EMBL" id="JTCM02000203">
    <property type="protein sequence ID" value="NEU77457.1"/>
    <property type="molecule type" value="Genomic_DNA"/>
</dbReference>
<evidence type="ECO:0000313" key="2">
    <source>
        <dbReference type="EMBL" id="NEU77457.1"/>
    </source>
</evidence>
<name>A0A846HJ06_9CYAN</name>
<dbReference type="NCBIfam" id="TIGR02595">
    <property type="entry name" value="PEP_CTERM"/>
    <property type="match status" value="1"/>
</dbReference>
<sequence>MNAKNKLLMAIVGATFTLLETLSTAPAQASVFNFEFKFNAQETGENVNGNFVFDDSIKPGVTPDGGTFYGNASSKYTINVGKDVFTGSSNSIVVGRDFFRPDNSGLRADVIGFDNFQNFNPSNPQFLATFAYSANSLRSDALSDLSTALPSSALALINTPTGATLSSINAFTKITPVPEPASMLGILTLSVGTISLLKRKRQYN</sequence>
<gene>
    <name evidence="2" type="ORF">PI95_034620</name>
</gene>
<proteinExistence type="predicted"/>
<evidence type="ECO:0000256" key="1">
    <source>
        <dbReference type="SAM" id="SignalP"/>
    </source>
</evidence>
<dbReference type="InterPro" id="IPR013424">
    <property type="entry name" value="Ice-binding_C"/>
</dbReference>
<feature type="signal peptide" evidence="1">
    <location>
        <begin position="1"/>
        <end position="29"/>
    </location>
</feature>
<protein>
    <submittedName>
        <fullName evidence="2">PEP-CTERM sorting domain-containing protein</fullName>
    </submittedName>
</protein>
<dbReference type="RefSeq" id="WP_039747295.1">
    <property type="nucleotide sequence ID" value="NZ_JTCM02000203.1"/>
</dbReference>
<dbReference type="Proteomes" id="UP000031549">
    <property type="component" value="Unassembled WGS sequence"/>
</dbReference>
<organism evidence="2 3">
    <name type="scientific">Hassallia byssoidea VB512170</name>
    <dbReference type="NCBI Taxonomy" id="1304833"/>
    <lineage>
        <taxon>Bacteria</taxon>
        <taxon>Bacillati</taxon>
        <taxon>Cyanobacteriota</taxon>
        <taxon>Cyanophyceae</taxon>
        <taxon>Nostocales</taxon>
        <taxon>Tolypothrichaceae</taxon>
        <taxon>Hassallia</taxon>
    </lineage>
</organism>